<dbReference type="Pfam" id="PF00296">
    <property type="entry name" value="Bac_luciferase"/>
    <property type="match status" value="1"/>
</dbReference>
<evidence type="ECO:0000313" key="6">
    <source>
        <dbReference type="EMBL" id="PFG72834.1"/>
    </source>
</evidence>
<keyword evidence="3" id="KW-0560">Oxidoreductase</keyword>
<dbReference type="AlphaFoldDB" id="A0A2A9HA78"/>
<protein>
    <submittedName>
        <fullName evidence="6">F420-dependent oxidoreductase-like protein</fullName>
    </submittedName>
</protein>
<evidence type="ECO:0000256" key="2">
    <source>
        <dbReference type="ARBA" id="ARBA00022643"/>
    </source>
</evidence>
<sequence length="301" mass="33179">MKFAVWPSMNDPWAETLAIARHAEATGWDGVYYADHFMPNDTDLSAPVGECWTTLAALAAAVPRIRIGPLVTGNTYRHPAVLAKMAATVDIISGGRLVLGLGAGWQENEHRAYGIEFSTVGGRLSRLEEACHIITSLFANRRTTFAGRYYQLTDAPLEPKPVQSPVPLLIGGGGEQRTLRIAARYANEWNVWGTPEVLARKGQILDRYCEELGRDPRTIRRSAQALLVMTDDRSLIERVRASGRPVLGGTGPELRALVEQYAEAGVNELIIPGFSIGRTLEEKLATLDRFNEQVITRVSRE</sequence>
<dbReference type="InterPro" id="IPR036661">
    <property type="entry name" value="Luciferase-like_sf"/>
</dbReference>
<dbReference type="PANTHER" id="PTHR42847:SF8">
    <property type="entry name" value="CONSERVED PROTEIN"/>
    <property type="match status" value="1"/>
</dbReference>
<feature type="domain" description="Luciferase-like" evidence="5">
    <location>
        <begin position="10"/>
        <end position="244"/>
    </location>
</feature>
<reference evidence="6 7" key="1">
    <citation type="submission" date="2017-09" db="EMBL/GenBank/DDBJ databases">
        <title>Sequencing the genomes of two abundant thermophiles in Great Basin hot springs: Thermocrinis jamiesonii and novel Chloroflexi Thermoflexus hugenholtzii.</title>
        <authorList>
            <person name="Hedlund B."/>
        </authorList>
    </citation>
    <scope>NUCLEOTIDE SEQUENCE [LARGE SCALE GENOMIC DNA]</scope>
    <source>
        <strain evidence="6 7">G233</strain>
    </source>
</reference>
<dbReference type="SUPFAM" id="SSF51679">
    <property type="entry name" value="Bacterial luciferase-like"/>
    <property type="match status" value="1"/>
</dbReference>
<dbReference type="Gene3D" id="3.20.20.30">
    <property type="entry name" value="Luciferase-like domain"/>
    <property type="match status" value="1"/>
</dbReference>
<dbReference type="PANTHER" id="PTHR42847">
    <property type="entry name" value="ALKANESULFONATE MONOOXYGENASE"/>
    <property type="match status" value="1"/>
</dbReference>
<evidence type="ECO:0000259" key="5">
    <source>
        <dbReference type="Pfam" id="PF00296"/>
    </source>
</evidence>
<organism evidence="6 7">
    <name type="scientific">Tepidiforma thermophila (strain KCTC 52669 / CGMCC 1.13589 / G233)</name>
    <dbReference type="NCBI Taxonomy" id="2761530"/>
    <lineage>
        <taxon>Bacteria</taxon>
        <taxon>Bacillati</taxon>
        <taxon>Chloroflexota</taxon>
        <taxon>Tepidiformia</taxon>
        <taxon>Tepidiformales</taxon>
        <taxon>Tepidiformaceae</taxon>
        <taxon>Tepidiforma</taxon>
    </lineage>
</organism>
<keyword evidence="4" id="KW-0503">Monooxygenase</keyword>
<evidence type="ECO:0000256" key="3">
    <source>
        <dbReference type="ARBA" id="ARBA00023002"/>
    </source>
</evidence>
<dbReference type="GO" id="GO:0008726">
    <property type="term" value="F:alkanesulfonate monooxygenase activity"/>
    <property type="evidence" value="ECO:0007669"/>
    <property type="project" value="TreeGrafter"/>
</dbReference>
<dbReference type="RefSeq" id="WP_098502339.1">
    <property type="nucleotide sequence ID" value="NZ_PDJQ01000001.1"/>
</dbReference>
<dbReference type="GO" id="GO:0046306">
    <property type="term" value="P:alkanesulfonate catabolic process"/>
    <property type="evidence" value="ECO:0007669"/>
    <property type="project" value="TreeGrafter"/>
</dbReference>
<keyword evidence="7" id="KW-1185">Reference proteome</keyword>
<dbReference type="InterPro" id="IPR011251">
    <property type="entry name" value="Luciferase-like_dom"/>
</dbReference>
<evidence type="ECO:0000313" key="7">
    <source>
        <dbReference type="Proteomes" id="UP000223071"/>
    </source>
</evidence>
<gene>
    <name evidence="6" type="ORF">A9A59_0025</name>
</gene>
<proteinExistence type="predicted"/>
<evidence type="ECO:0000256" key="4">
    <source>
        <dbReference type="ARBA" id="ARBA00023033"/>
    </source>
</evidence>
<keyword evidence="2" id="KW-0288">FMN</keyword>
<name>A0A2A9HA78_TEPT2</name>
<dbReference type="Proteomes" id="UP000223071">
    <property type="component" value="Unassembled WGS sequence"/>
</dbReference>
<dbReference type="EMBL" id="PDJQ01000001">
    <property type="protein sequence ID" value="PFG72834.1"/>
    <property type="molecule type" value="Genomic_DNA"/>
</dbReference>
<dbReference type="InterPro" id="IPR019952">
    <property type="entry name" value="F420_OxRdatse_Rv1855c_pred"/>
</dbReference>
<comment type="caution">
    <text evidence="6">The sequence shown here is derived from an EMBL/GenBank/DDBJ whole genome shotgun (WGS) entry which is preliminary data.</text>
</comment>
<dbReference type="NCBIfam" id="TIGR03560">
    <property type="entry name" value="F420_Rv1855c"/>
    <property type="match status" value="1"/>
</dbReference>
<accession>A0A2A9HA78</accession>
<keyword evidence="1" id="KW-0285">Flavoprotein</keyword>
<evidence type="ECO:0000256" key="1">
    <source>
        <dbReference type="ARBA" id="ARBA00022630"/>
    </source>
</evidence>
<dbReference type="InterPro" id="IPR050172">
    <property type="entry name" value="SsuD_RutA_monooxygenase"/>
</dbReference>